<organism evidence="1 2">
    <name type="scientific">Parelaphostrongylus tenuis</name>
    <name type="common">Meningeal worm</name>
    <dbReference type="NCBI Taxonomy" id="148309"/>
    <lineage>
        <taxon>Eukaryota</taxon>
        <taxon>Metazoa</taxon>
        <taxon>Ecdysozoa</taxon>
        <taxon>Nematoda</taxon>
        <taxon>Chromadorea</taxon>
        <taxon>Rhabditida</taxon>
        <taxon>Rhabditina</taxon>
        <taxon>Rhabditomorpha</taxon>
        <taxon>Strongyloidea</taxon>
        <taxon>Metastrongylidae</taxon>
        <taxon>Parelaphostrongylus</taxon>
    </lineage>
</organism>
<accession>A0AAD5M5A5</accession>
<dbReference type="Proteomes" id="UP001196413">
    <property type="component" value="Unassembled WGS sequence"/>
</dbReference>
<evidence type="ECO:0000313" key="2">
    <source>
        <dbReference type="Proteomes" id="UP001196413"/>
    </source>
</evidence>
<dbReference type="EMBL" id="JAHQIW010000945">
    <property type="protein sequence ID" value="KAJ1350813.1"/>
    <property type="molecule type" value="Genomic_DNA"/>
</dbReference>
<proteinExistence type="predicted"/>
<keyword evidence="2" id="KW-1185">Reference proteome</keyword>
<protein>
    <submittedName>
        <fullName evidence="1">Uncharacterized protein</fullName>
    </submittedName>
</protein>
<evidence type="ECO:0000313" key="1">
    <source>
        <dbReference type="EMBL" id="KAJ1350813.1"/>
    </source>
</evidence>
<comment type="caution">
    <text evidence="1">The sequence shown here is derived from an EMBL/GenBank/DDBJ whole genome shotgun (WGS) entry which is preliminary data.</text>
</comment>
<gene>
    <name evidence="1" type="ORF">KIN20_006699</name>
</gene>
<reference evidence="1" key="1">
    <citation type="submission" date="2021-06" db="EMBL/GenBank/DDBJ databases">
        <title>Parelaphostrongylus tenuis whole genome reference sequence.</title>
        <authorList>
            <person name="Garwood T.J."/>
            <person name="Larsen P.A."/>
            <person name="Fountain-Jones N.M."/>
            <person name="Garbe J.R."/>
            <person name="Macchietto M.G."/>
            <person name="Kania S.A."/>
            <person name="Gerhold R.W."/>
            <person name="Richards J.E."/>
            <person name="Wolf T.M."/>
        </authorList>
    </citation>
    <scope>NUCLEOTIDE SEQUENCE</scope>
    <source>
        <strain evidence="1">MNPRO001-30</strain>
        <tissue evidence="1">Meninges</tissue>
    </source>
</reference>
<dbReference type="AlphaFoldDB" id="A0AAD5M5A5"/>
<sequence>MVQKEHSYCFKKGLPDALEIRPQPIRYDGRRKKSCRATVSRWADVFVSKVILLHMQIAASLN</sequence>
<name>A0AAD5M5A5_PARTN</name>